<dbReference type="Proteomes" id="UP001579974">
    <property type="component" value="Unassembled WGS sequence"/>
</dbReference>
<accession>A0ABV5AMG9</accession>
<gene>
    <name evidence="1" type="ORF">KKP3000_003141</name>
</gene>
<proteinExistence type="predicted"/>
<name>A0ABV5AMG9_9BACL</name>
<protein>
    <submittedName>
        <fullName evidence="1">Uncharacterized protein</fullName>
    </submittedName>
</protein>
<sequence length="59" mass="6472">ISNIHAVVSELDSSAIAPVNDRRKCITVVQIMAISFASKDLTVLGLFSVTWHFSGIEQR</sequence>
<feature type="non-terminal residue" evidence="1">
    <location>
        <position position="1"/>
    </location>
</feature>
<dbReference type="RefSeq" id="WP_375330610.1">
    <property type="nucleotide sequence ID" value="NZ_JBDXSU010000047.1"/>
</dbReference>
<evidence type="ECO:0000313" key="1">
    <source>
        <dbReference type="EMBL" id="MFB5193195.1"/>
    </source>
</evidence>
<keyword evidence="2" id="KW-1185">Reference proteome</keyword>
<dbReference type="EMBL" id="JBDXSU010000047">
    <property type="protein sequence ID" value="MFB5193195.1"/>
    <property type="molecule type" value="Genomic_DNA"/>
</dbReference>
<comment type="caution">
    <text evidence="1">The sequence shown here is derived from an EMBL/GenBank/DDBJ whole genome shotgun (WGS) entry which is preliminary data.</text>
</comment>
<reference evidence="1 2" key="1">
    <citation type="journal article" date="2024" name="Int. J. Mol. Sci.">
        <title>Exploration of Alicyclobacillus spp. Genome in Search of Antibiotic Resistance.</title>
        <authorList>
            <person name="Bucka-Kolendo J."/>
            <person name="Kiousi D.E."/>
            <person name="Dekowska A."/>
            <person name="Mikolajczuk-Szczyrba A."/>
            <person name="Karadedos D.M."/>
            <person name="Michael P."/>
            <person name="Galanis A."/>
            <person name="Sokolowska B."/>
        </authorList>
    </citation>
    <scope>NUCLEOTIDE SEQUENCE [LARGE SCALE GENOMIC DNA]</scope>
    <source>
        <strain evidence="1 2">KKP 3000</strain>
    </source>
</reference>
<evidence type="ECO:0000313" key="2">
    <source>
        <dbReference type="Proteomes" id="UP001579974"/>
    </source>
</evidence>
<organism evidence="1 2">
    <name type="scientific">Alicyclobacillus fastidiosus</name>
    <dbReference type="NCBI Taxonomy" id="392011"/>
    <lineage>
        <taxon>Bacteria</taxon>
        <taxon>Bacillati</taxon>
        <taxon>Bacillota</taxon>
        <taxon>Bacilli</taxon>
        <taxon>Bacillales</taxon>
        <taxon>Alicyclobacillaceae</taxon>
        <taxon>Alicyclobacillus</taxon>
    </lineage>
</organism>